<dbReference type="AlphaFoldDB" id="A0A4Q1BFJ6"/>
<feature type="compositionally biased region" description="Polar residues" evidence="3">
    <location>
        <begin position="198"/>
        <end position="209"/>
    </location>
</feature>
<dbReference type="SUPFAM" id="SSF46785">
    <property type="entry name" value="Winged helix' DNA-binding domain"/>
    <property type="match status" value="1"/>
</dbReference>
<feature type="compositionally biased region" description="Low complexity" evidence="3">
    <location>
        <begin position="121"/>
        <end position="131"/>
    </location>
</feature>
<feature type="compositionally biased region" description="Low complexity" evidence="3">
    <location>
        <begin position="42"/>
        <end position="62"/>
    </location>
</feature>
<feature type="compositionally biased region" description="Polar residues" evidence="3">
    <location>
        <begin position="519"/>
        <end position="537"/>
    </location>
</feature>
<accession>A0A4Q1BFJ6</accession>
<dbReference type="VEuPathDB" id="FungiDB:TREMEDRAFT_73252"/>
<sequence length="819" mass="87055">MSKSPAASSSQPSVFDALGSYADRIKNTAWQKPAATLKNPTPAVAAPLPASKSAPASGSTSPGVRPTGRASTSAAEVIFDDSDEWETVPSGRKKNTGKEKGAWTDKASKERFEEERRAISAKPPQNKANPKPGEKPRTSSTPAHTTKPAWGLLPPSSTTTTHTQAPLKADRVPPVSPTSAPHMLQGSPSPSSPSLLSTAVTAVSPSSPHSPRLSAAASSTAATSVIKGKDDDESVKSDECEMTPTTIAQPHPDRQTPVRPAVNAWVAQQPAVTLPALNGSISSKPATTLQFGSLSTDGNPIVTNNNPDIGVTVAKVQRRSVPTAVDDNVWPDVARAAEVIKAAEEKKERPRRNSLGSGQTEEQPAGSKKQKWVPIPPSELAAAAEAAAEARRKQQREAKRRVKGESVSQPGKTRGGLDVKKVPKSEIRLPPLPKSQTGANGFKPIFGTVTGSSNGSSPDLEEGKAEASSGSISAPVSRQNTRNSRRGSTQSRTQGSSPVTHALPLNPVTNGPANRPVVGTSTAPLPQHSFNPASNPNLPRARGRDGRASFSGRGRGGFRSHSLMGGRQWMSPEYMNGGMYPGYAMGYPPFYPMGYSPPGPGPYFDPIQAQMYGMPMWNTPPGGLYDPRAPPLDGLQGWLYGQVEYYFSMQNLAMDEYLRRQMDSEGWISIATIASFNRIKAATSDVDMVRMAMQASPNLEVREGKVRLRDPDMRRQWILPSAEPSRMPPLEETGESHIPNGIFGLEGSVGVGNGSTAHPRIATSDVEHALMKSTVSAGTRSIPPSSTASVLYEESVDKADDTPATSMSGERHEEEHKGM</sequence>
<dbReference type="InterPro" id="IPR036388">
    <property type="entry name" value="WH-like_DNA-bd_sf"/>
</dbReference>
<dbReference type="OrthoDB" id="340227at2759"/>
<dbReference type="InterPro" id="IPR036390">
    <property type="entry name" value="WH_DNA-bd_sf"/>
</dbReference>
<dbReference type="Proteomes" id="UP000289152">
    <property type="component" value="Unassembled WGS sequence"/>
</dbReference>
<dbReference type="GO" id="GO:0045727">
    <property type="term" value="P:positive regulation of translation"/>
    <property type="evidence" value="ECO:0007669"/>
    <property type="project" value="TreeGrafter"/>
</dbReference>
<proteinExistence type="predicted"/>
<dbReference type="EMBL" id="SDIL01000187">
    <property type="protein sequence ID" value="RXK34813.1"/>
    <property type="molecule type" value="Genomic_DNA"/>
</dbReference>
<evidence type="ECO:0000313" key="5">
    <source>
        <dbReference type="EMBL" id="RXK34813.1"/>
    </source>
</evidence>
<keyword evidence="6" id="KW-1185">Reference proteome</keyword>
<dbReference type="PROSITE" id="PS50961">
    <property type="entry name" value="HTH_LA"/>
    <property type="match status" value="1"/>
</dbReference>
<reference evidence="5 6" key="1">
    <citation type="submission" date="2016-06" db="EMBL/GenBank/DDBJ databases">
        <title>Evolution of pathogenesis and genome organization in the Tremellales.</title>
        <authorList>
            <person name="Cuomo C."/>
            <person name="Litvintseva A."/>
            <person name="Heitman J."/>
            <person name="Chen Y."/>
            <person name="Sun S."/>
            <person name="Springer D."/>
            <person name="Dromer F."/>
            <person name="Young S."/>
            <person name="Zeng Q."/>
            <person name="Chapman S."/>
            <person name="Gujja S."/>
            <person name="Saif S."/>
            <person name="Birren B."/>
        </authorList>
    </citation>
    <scope>NUCLEOTIDE SEQUENCE [LARGE SCALE GENOMIC DNA]</scope>
    <source>
        <strain evidence="5 6">ATCC 28783</strain>
    </source>
</reference>
<dbReference type="CDD" id="cd07323">
    <property type="entry name" value="LAM"/>
    <property type="match status" value="1"/>
</dbReference>
<feature type="compositionally biased region" description="Basic and acidic residues" evidence="3">
    <location>
        <begin position="96"/>
        <end position="118"/>
    </location>
</feature>
<dbReference type="InterPro" id="IPR045180">
    <property type="entry name" value="La_dom_prot"/>
</dbReference>
<feature type="compositionally biased region" description="Basic and acidic residues" evidence="3">
    <location>
        <begin position="809"/>
        <end position="819"/>
    </location>
</feature>
<feature type="region of interest" description="Disordered" evidence="3">
    <location>
        <begin position="344"/>
        <end position="558"/>
    </location>
</feature>
<dbReference type="InterPro" id="IPR006630">
    <property type="entry name" value="La_HTH"/>
</dbReference>
<dbReference type="Gene3D" id="1.10.10.10">
    <property type="entry name" value="Winged helix-like DNA-binding domain superfamily/Winged helix DNA-binding domain"/>
    <property type="match status" value="1"/>
</dbReference>
<comment type="caution">
    <text evidence="5">The sequence shown here is derived from an EMBL/GenBank/DDBJ whole genome shotgun (WGS) entry which is preliminary data.</text>
</comment>
<dbReference type="PANTHER" id="PTHR22792:SF132">
    <property type="entry name" value="LA-RELATED PROTEIN 1"/>
    <property type="match status" value="1"/>
</dbReference>
<dbReference type="GO" id="GO:0005829">
    <property type="term" value="C:cytosol"/>
    <property type="evidence" value="ECO:0007669"/>
    <property type="project" value="TreeGrafter"/>
</dbReference>
<dbReference type="Pfam" id="PF05383">
    <property type="entry name" value="La"/>
    <property type="match status" value="1"/>
</dbReference>
<feature type="compositionally biased region" description="Polar residues" evidence="3">
    <location>
        <begin position="775"/>
        <end position="789"/>
    </location>
</feature>
<gene>
    <name evidence="5" type="ORF">M231_07931</name>
</gene>
<feature type="compositionally biased region" description="Basic and acidic residues" evidence="3">
    <location>
        <begin position="415"/>
        <end position="427"/>
    </location>
</feature>
<dbReference type="GO" id="GO:0003723">
    <property type="term" value="F:RNA binding"/>
    <property type="evidence" value="ECO:0007669"/>
    <property type="project" value="UniProtKB-UniRule"/>
</dbReference>
<keyword evidence="1 2" id="KW-0694">RNA-binding</keyword>
<feature type="compositionally biased region" description="Low complexity" evidence="3">
    <location>
        <begin position="214"/>
        <end position="224"/>
    </location>
</feature>
<dbReference type="GO" id="GO:0010494">
    <property type="term" value="C:cytoplasmic stress granule"/>
    <property type="evidence" value="ECO:0007669"/>
    <property type="project" value="TreeGrafter"/>
</dbReference>
<evidence type="ECO:0000256" key="3">
    <source>
        <dbReference type="SAM" id="MobiDB-lite"/>
    </source>
</evidence>
<protein>
    <recommendedName>
        <fullName evidence="4">HTH La-type RNA-binding domain-containing protein</fullName>
    </recommendedName>
</protein>
<dbReference type="InParanoid" id="A0A4Q1BFJ6"/>
<dbReference type="STRING" id="5217.A0A4Q1BFJ6"/>
<feature type="region of interest" description="Disordered" evidence="3">
    <location>
        <begin position="775"/>
        <end position="819"/>
    </location>
</feature>
<dbReference type="PANTHER" id="PTHR22792">
    <property type="entry name" value="LUPUS LA PROTEIN-RELATED"/>
    <property type="match status" value="1"/>
</dbReference>
<evidence type="ECO:0000256" key="2">
    <source>
        <dbReference type="PROSITE-ProRule" id="PRU00332"/>
    </source>
</evidence>
<evidence type="ECO:0000256" key="1">
    <source>
        <dbReference type="ARBA" id="ARBA00022884"/>
    </source>
</evidence>
<feature type="domain" description="HTH La-type RNA-binding" evidence="4">
    <location>
        <begin position="629"/>
        <end position="720"/>
    </location>
</feature>
<evidence type="ECO:0000313" key="6">
    <source>
        <dbReference type="Proteomes" id="UP000289152"/>
    </source>
</evidence>
<feature type="compositionally biased region" description="Polar residues" evidence="3">
    <location>
        <begin position="468"/>
        <end position="499"/>
    </location>
</feature>
<feature type="compositionally biased region" description="Basic and acidic residues" evidence="3">
    <location>
        <begin position="227"/>
        <end position="239"/>
    </location>
</feature>
<feature type="compositionally biased region" description="Basic and acidic residues" evidence="3">
    <location>
        <begin position="388"/>
        <end position="397"/>
    </location>
</feature>
<feature type="region of interest" description="Disordered" evidence="3">
    <location>
        <begin position="32"/>
        <end position="257"/>
    </location>
</feature>
<dbReference type="SMART" id="SM00715">
    <property type="entry name" value="LA"/>
    <property type="match status" value="1"/>
</dbReference>
<feature type="compositionally biased region" description="Low complexity" evidence="3">
    <location>
        <begin position="187"/>
        <end position="197"/>
    </location>
</feature>
<organism evidence="5 6">
    <name type="scientific">Tremella mesenterica</name>
    <name type="common">Jelly fungus</name>
    <dbReference type="NCBI Taxonomy" id="5217"/>
    <lineage>
        <taxon>Eukaryota</taxon>
        <taxon>Fungi</taxon>
        <taxon>Dikarya</taxon>
        <taxon>Basidiomycota</taxon>
        <taxon>Agaricomycotina</taxon>
        <taxon>Tremellomycetes</taxon>
        <taxon>Tremellales</taxon>
        <taxon>Tremellaceae</taxon>
        <taxon>Tremella</taxon>
    </lineage>
</organism>
<name>A0A4Q1BFJ6_TREME</name>
<evidence type="ECO:0000259" key="4">
    <source>
        <dbReference type="PROSITE" id="PS50961"/>
    </source>
</evidence>